<name>A0A2A4CP31_9RHOB</name>
<comment type="cofactor">
    <cofactor evidence="1">
        <name>K(+)</name>
        <dbReference type="ChEBI" id="CHEBI:29103"/>
    </cofactor>
    <text evidence="1">Binds 1 potassium ion per subunit.</text>
</comment>
<evidence type="ECO:0000313" key="3">
    <source>
        <dbReference type="EMBL" id="PCD75889.1"/>
    </source>
</evidence>
<dbReference type="PROSITE" id="PS51385">
    <property type="entry name" value="YJEF_N"/>
    <property type="match status" value="1"/>
</dbReference>
<keyword evidence="1" id="KW-0521">NADP</keyword>
<keyword evidence="1" id="KW-0547">Nucleotide-binding</keyword>
<keyword evidence="4" id="KW-1185">Reference proteome</keyword>
<reference evidence="3 4" key="1">
    <citation type="submission" date="2017-09" db="EMBL/GenBank/DDBJ databases">
        <title>A multilocus sequence analysis scheme for characterization of bacteria in the genus Thioclava.</title>
        <authorList>
            <person name="Liu Y."/>
            <person name="Shao Z."/>
        </authorList>
    </citation>
    <scope>NUCLEOTIDE SEQUENCE [LARGE SCALE GENOMIC DNA]</scope>
    <source>
        <strain evidence="3 4">CAU 1312</strain>
    </source>
</reference>
<keyword evidence="1" id="KW-0479">Metal-binding</keyword>
<comment type="catalytic activity">
    <reaction evidence="1">
        <text>(6R)-NADPHX = (6S)-NADPHX</text>
        <dbReference type="Rhea" id="RHEA:32227"/>
        <dbReference type="ChEBI" id="CHEBI:64076"/>
        <dbReference type="ChEBI" id="CHEBI:64077"/>
        <dbReference type="EC" id="5.1.99.6"/>
    </reaction>
</comment>
<dbReference type="AlphaFoldDB" id="A0A2A4CP31"/>
<proteinExistence type="inferred from homology"/>
<comment type="caution">
    <text evidence="3">The sequence shown here is derived from an EMBL/GenBank/DDBJ whole genome shotgun (WGS) entry which is preliminary data.</text>
</comment>
<accession>A0A2A4CP31</accession>
<feature type="binding site" evidence="1">
    <location>
        <begin position="133"/>
        <end position="139"/>
    </location>
    <ligand>
        <name>(6S)-NADPHX</name>
        <dbReference type="ChEBI" id="CHEBI:64076"/>
    </ligand>
</feature>
<dbReference type="NCBIfam" id="TIGR00197">
    <property type="entry name" value="yjeF_nterm"/>
    <property type="match status" value="1"/>
</dbReference>
<dbReference type="Pfam" id="PF03853">
    <property type="entry name" value="YjeF_N"/>
    <property type="match status" value="1"/>
</dbReference>
<comment type="catalytic activity">
    <reaction evidence="1">
        <text>(6R)-NADHX = (6S)-NADHX</text>
        <dbReference type="Rhea" id="RHEA:32215"/>
        <dbReference type="ChEBI" id="CHEBI:64074"/>
        <dbReference type="ChEBI" id="CHEBI:64075"/>
        <dbReference type="EC" id="5.1.99.6"/>
    </reaction>
</comment>
<gene>
    <name evidence="1" type="primary">nnrE</name>
    <name evidence="3" type="ORF">CLN94_12080</name>
</gene>
<feature type="binding site" evidence="1">
    <location>
        <begin position="62"/>
        <end position="66"/>
    </location>
    <ligand>
        <name>(6S)-NADPHX</name>
        <dbReference type="ChEBI" id="CHEBI:64076"/>
    </ligand>
</feature>
<protein>
    <recommendedName>
        <fullName evidence="1">NAD(P)H-hydrate epimerase</fullName>
        <ecNumber evidence="1">5.1.99.6</ecNumber>
    </recommendedName>
    <alternativeName>
        <fullName evidence="1">NAD(P)HX epimerase</fullName>
    </alternativeName>
</protein>
<dbReference type="GO" id="GO:0046872">
    <property type="term" value="F:metal ion binding"/>
    <property type="evidence" value="ECO:0007669"/>
    <property type="project" value="UniProtKB-KW"/>
</dbReference>
<dbReference type="HAMAP" id="MF_01966">
    <property type="entry name" value="NADHX_epimerase"/>
    <property type="match status" value="1"/>
</dbReference>
<feature type="binding site" evidence="1">
    <location>
        <position position="160"/>
    </location>
    <ligand>
        <name>K(+)</name>
        <dbReference type="ChEBI" id="CHEBI:29103"/>
    </ligand>
</feature>
<dbReference type="GO" id="GO:0000166">
    <property type="term" value="F:nucleotide binding"/>
    <property type="evidence" value="ECO:0007669"/>
    <property type="project" value="UniProtKB-KW"/>
</dbReference>
<dbReference type="OrthoDB" id="9806925at2"/>
<organism evidence="3 4">
    <name type="scientific">Pseudothioclava arenosa</name>
    <dbReference type="NCBI Taxonomy" id="1795308"/>
    <lineage>
        <taxon>Bacteria</taxon>
        <taxon>Pseudomonadati</taxon>
        <taxon>Pseudomonadota</taxon>
        <taxon>Alphaproteobacteria</taxon>
        <taxon>Rhodobacterales</taxon>
        <taxon>Paracoccaceae</taxon>
        <taxon>Pseudothioclava</taxon>
    </lineage>
</organism>
<dbReference type="InterPro" id="IPR036652">
    <property type="entry name" value="YjeF_N_dom_sf"/>
</dbReference>
<dbReference type="GO" id="GO:0052856">
    <property type="term" value="F:NAD(P)HX epimerase activity"/>
    <property type="evidence" value="ECO:0007669"/>
    <property type="project" value="UniProtKB-UniRule"/>
</dbReference>
<comment type="similarity">
    <text evidence="1">Belongs to the NnrE/AIBP family.</text>
</comment>
<evidence type="ECO:0000256" key="1">
    <source>
        <dbReference type="HAMAP-Rule" id="MF_01966"/>
    </source>
</evidence>
<evidence type="ECO:0000259" key="2">
    <source>
        <dbReference type="PROSITE" id="PS51385"/>
    </source>
</evidence>
<feature type="domain" description="YjeF N-terminal" evidence="2">
    <location>
        <begin position="10"/>
        <end position="206"/>
    </location>
</feature>
<keyword evidence="1" id="KW-0413">Isomerase</keyword>
<dbReference type="Proteomes" id="UP000243507">
    <property type="component" value="Unassembled WGS sequence"/>
</dbReference>
<dbReference type="EC" id="5.1.99.6" evidence="1"/>
<comment type="function">
    <text evidence="1">Catalyzes the epimerization of the S- and R-forms of NAD(P)HX, a damaged form of NAD(P)H that is a result of enzymatic or heat-dependent hydration. This is a prerequisite for the S-specific NAD(P)H-hydrate dehydratase to allow the repair of both epimers of NAD(P)HX.</text>
</comment>
<feature type="binding site" evidence="1">
    <location>
        <position position="63"/>
    </location>
    <ligand>
        <name>K(+)</name>
        <dbReference type="ChEBI" id="CHEBI:29103"/>
    </ligand>
</feature>
<dbReference type="InterPro" id="IPR004443">
    <property type="entry name" value="YjeF_N_dom"/>
</dbReference>
<dbReference type="EMBL" id="NTJD01000009">
    <property type="protein sequence ID" value="PCD75889.1"/>
    <property type="molecule type" value="Genomic_DNA"/>
</dbReference>
<keyword evidence="1" id="KW-0520">NAD</keyword>
<dbReference type="SUPFAM" id="SSF64153">
    <property type="entry name" value="YjeF N-terminal domain-like"/>
    <property type="match status" value="1"/>
</dbReference>
<evidence type="ECO:0000313" key="4">
    <source>
        <dbReference type="Proteomes" id="UP000243507"/>
    </source>
</evidence>
<feature type="binding site" evidence="1">
    <location>
        <position position="129"/>
    </location>
    <ligand>
        <name>K(+)</name>
        <dbReference type="ChEBI" id="CHEBI:29103"/>
    </ligand>
</feature>
<comment type="caution">
    <text evidence="1">Lacks conserved residue(s) required for the propagation of feature annotation.</text>
</comment>
<dbReference type="Gene3D" id="3.40.50.10260">
    <property type="entry name" value="YjeF N-terminal domain"/>
    <property type="match status" value="1"/>
</dbReference>
<feature type="binding site" evidence="1">
    <location>
        <position position="157"/>
    </location>
    <ligand>
        <name>(6S)-NADPHX</name>
        <dbReference type="ChEBI" id="CHEBI:64076"/>
    </ligand>
</feature>
<dbReference type="RefSeq" id="WP_096434207.1">
    <property type="nucleotide sequence ID" value="NZ_NTJD01000009.1"/>
</dbReference>
<keyword evidence="1" id="KW-0630">Potassium</keyword>
<sequence length="206" mass="21630">MTEILTSAQMRAIEAAAIDSGRVSGLELMERAGRGVADATFATWPELICAPGRAVVLCGPGNNGGDGYVIARLLFERGWDLRLYTLGDPARLPPDAAANAARWQACDIGSTPLDPQTPTALPEADLSIDALFGIGLTRPLPPGVAGLRLPGHRIAVDVPSGRDADAAQDLGPALPADLCVTFHREKPVHEMLKREGVKIVVADIGL</sequence>